<dbReference type="GO" id="GO:0000166">
    <property type="term" value="F:nucleotide binding"/>
    <property type="evidence" value="ECO:0007669"/>
    <property type="project" value="InterPro"/>
</dbReference>
<dbReference type="Gene3D" id="3.40.50.720">
    <property type="entry name" value="NAD(P)-binding Rossmann-like Domain"/>
    <property type="match status" value="1"/>
</dbReference>
<proteinExistence type="inferred from homology"/>
<evidence type="ECO:0000313" key="6">
    <source>
        <dbReference type="Proteomes" id="UP000237608"/>
    </source>
</evidence>
<dbReference type="RefSeq" id="WP_105045872.1">
    <property type="nucleotide sequence ID" value="NZ_CP150662.1"/>
</dbReference>
<dbReference type="Pfam" id="PF22725">
    <property type="entry name" value="GFO_IDH_MocA_C3"/>
    <property type="match status" value="1"/>
</dbReference>
<dbReference type="InterPro" id="IPR050984">
    <property type="entry name" value="Gfo/Idh/MocA_domain"/>
</dbReference>
<accession>A0A2S7WAQ5</accession>
<comment type="caution">
    <text evidence="5">The sequence shown here is derived from an EMBL/GenBank/DDBJ whole genome shotgun (WGS) entry which is preliminary data.</text>
</comment>
<dbReference type="PANTHER" id="PTHR22604:SF105">
    <property type="entry name" value="TRANS-1,2-DIHYDROBENZENE-1,2-DIOL DEHYDROGENASE"/>
    <property type="match status" value="1"/>
</dbReference>
<feature type="domain" description="GFO/IDH/MocA-like oxidoreductase" evidence="4">
    <location>
        <begin position="135"/>
        <end position="235"/>
    </location>
</feature>
<dbReference type="SUPFAM" id="SSF51735">
    <property type="entry name" value="NAD(P)-binding Rossmann-fold domains"/>
    <property type="match status" value="1"/>
</dbReference>
<evidence type="ECO:0000256" key="1">
    <source>
        <dbReference type="ARBA" id="ARBA00010928"/>
    </source>
</evidence>
<evidence type="ECO:0000259" key="4">
    <source>
        <dbReference type="Pfam" id="PF22725"/>
    </source>
</evidence>
<keyword evidence="6" id="KW-1185">Reference proteome</keyword>
<evidence type="ECO:0000313" key="5">
    <source>
        <dbReference type="EMBL" id="PQJ74724.1"/>
    </source>
</evidence>
<dbReference type="PANTHER" id="PTHR22604">
    <property type="entry name" value="OXIDOREDUCTASES"/>
    <property type="match status" value="1"/>
</dbReference>
<dbReference type="InterPro" id="IPR036291">
    <property type="entry name" value="NAD(P)-bd_dom_sf"/>
</dbReference>
<gene>
    <name evidence="5" type="ORF">BTO13_05390</name>
</gene>
<sequence length="324" mass="36735">MSTTKTIKWGILGLGKIAHKFASDLKTVSGCELYAVASRNQEKADEFAQIYQAKIAYDSYEKLAKDPAIDAIYIATPHSLHKELSILCLQHKKAVFCEKAFAMNFDEVSEMIQTAKENDTLLMEALWTRFLPHYQFVIDVVKSEKYGKIKQLEADFGFYAPYDLQNRVFRKEVGGGSLLDIGIYPIFAALSTLGIPEKIEAKATFFENGVDSSCNMLFQYANAKAYLKSTLLENTPITAIFQFEKATLTINRPFHGPSNVTILQNNIEETIDFNYSTHGYSFEIEHFNNLLQSNKKESDLMTFEFSKSLMKTLDTVRNCIGLTY</sequence>
<dbReference type="Pfam" id="PF01408">
    <property type="entry name" value="GFO_IDH_MocA"/>
    <property type="match status" value="1"/>
</dbReference>
<dbReference type="EMBL" id="MSCL01000001">
    <property type="protein sequence ID" value="PQJ74724.1"/>
    <property type="molecule type" value="Genomic_DNA"/>
</dbReference>
<feature type="domain" description="Gfo/Idh/MocA-like oxidoreductase N-terminal" evidence="3">
    <location>
        <begin position="7"/>
        <end position="123"/>
    </location>
</feature>
<organism evidence="5 6">
    <name type="scientific">Polaribacter gangjinensis</name>
    <dbReference type="NCBI Taxonomy" id="574710"/>
    <lineage>
        <taxon>Bacteria</taxon>
        <taxon>Pseudomonadati</taxon>
        <taxon>Bacteroidota</taxon>
        <taxon>Flavobacteriia</taxon>
        <taxon>Flavobacteriales</taxon>
        <taxon>Flavobacteriaceae</taxon>
    </lineage>
</organism>
<comment type="similarity">
    <text evidence="1">Belongs to the Gfo/Idh/MocA family.</text>
</comment>
<protein>
    <submittedName>
        <fullName evidence="5">Oxidoreductase</fullName>
    </submittedName>
</protein>
<dbReference type="Proteomes" id="UP000237608">
    <property type="component" value="Unassembled WGS sequence"/>
</dbReference>
<dbReference type="GO" id="GO:0016491">
    <property type="term" value="F:oxidoreductase activity"/>
    <property type="evidence" value="ECO:0007669"/>
    <property type="project" value="UniProtKB-KW"/>
</dbReference>
<dbReference type="SUPFAM" id="SSF55347">
    <property type="entry name" value="Glyceraldehyde-3-phosphate dehydrogenase-like, C-terminal domain"/>
    <property type="match status" value="1"/>
</dbReference>
<evidence type="ECO:0000256" key="2">
    <source>
        <dbReference type="ARBA" id="ARBA00023002"/>
    </source>
</evidence>
<dbReference type="AlphaFoldDB" id="A0A2S7WAQ5"/>
<dbReference type="InterPro" id="IPR055170">
    <property type="entry name" value="GFO_IDH_MocA-like_dom"/>
</dbReference>
<reference evidence="5 6" key="1">
    <citation type="submission" date="2016-12" db="EMBL/GenBank/DDBJ databases">
        <title>Trade-off between light-utilization and light-protection in marine flavobacteria.</title>
        <authorList>
            <person name="Kumagai Y."/>
            <person name="Yoshizawa S."/>
            <person name="Kogure K."/>
            <person name="Iwasaki W."/>
        </authorList>
    </citation>
    <scope>NUCLEOTIDE SEQUENCE [LARGE SCALE GENOMIC DNA]</scope>
    <source>
        <strain evidence="5 6">KCTC 22729</strain>
    </source>
</reference>
<keyword evidence="2" id="KW-0560">Oxidoreductase</keyword>
<dbReference type="InterPro" id="IPR000683">
    <property type="entry name" value="Gfo/Idh/MocA-like_OxRdtase_N"/>
</dbReference>
<dbReference type="Gene3D" id="3.30.360.10">
    <property type="entry name" value="Dihydrodipicolinate Reductase, domain 2"/>
    <property type="match status" value="1"/>
</dbReference>
<dbReference type="OrthoDB" id="9815825at2"/>
<evidence type="ECO:0000259" key="3">
    <source>
        <dbReference type="Pfam" id="PF01408"/>
    </source>
</evidence>
<name>A0A2S7WAQ5_9FLAO</name>